<keyword evidence="3" id="KW-1185">Reference proteome</keyword>
<feature type="compositionally biased region" description="Low complexity" evidence="1">
    <location>
        <begin position="66"/>
        <end position="125"/>
    </location>
</feature>
<feature type="region of interest" description="Disordered" evidence="1">
    <location>
        <begin position="21"/>
        <end position="130"/>
    </location>
</feature>
<dbReference type="EMBL" id="JAIRAU010000033">
    <property type="protein sequence ID" value="MBZ5712642.1"/>
    <property type="molecule type" value="Genomic_DNA"/>
</dbReference>
<sequence length="451" mass="47226">MTGLSVLVLIGAGCGDDANTSASATIGGTALTGNTDGPTDTTEQGSISDSDANPTTTAGSDSDSQTGPGTTTEPATTTEPDTTTTADPGTSTDPGTTTDDTSTTGAVDTTTTTDPGTSTTSTTGETGDKECPLAQMHLPCDADSDDALHALGLNCTSLGGQWVDNQNAVAVANLDFQAAPPTQGKRAWQVAKVYGSYIDPNTNQPFWNSREGDKVLLISSGLLPPPNPQGAVIVNDGDVYNDVAFGGVWDSDVMPPPMSPNHGSPDPMGFTNCDGTNDCSNTIAEQWNLGTGDPEDKMWFSFDVTAPAISNGQIADAKGYTFDFAYFSAEFPEWVGDEFNDIFVVWQSSEDYTGNVTFINGQPLTVTALWPIDYQSFDPHLQGTGHINDGGATGWYKATSGVKPGETFTLAFAIFDMGDSTYDTTAIIDNWSWDCEGCVPNEVDDCGIEPQ</sequence>
<dbReference type="RefSeq" id="WP_224194398.1">
    <property type="nucleotide sequence ID" value="NZ_JAIRAU010000033.1"/>
</dbReference>
<comment type="caution">
    <text evidence="2">The sequence shown here is derived from an EMBL/GenBank/DDBJ whole genome shotgun (WGS) entry which is preliminary data.</text>
</comment>
<evidence type="ECO:0000313" key="3">
    <source>
        <dbReference type="Proteomes" id="UP001139031"/>
    </source>
</evidence>
<feature type="compositionally biased region" description="Polar residues" evidence="1">
    <location>
        <begin position="21"/>
        <end position="65"/>
    </location>
</feature>
<dbReference type="Proteomes" id="UP001139031">
    <property type="component" value="Unassembled WGS sequence"/>
</dbReference>
<dbReference type="NCBIfam" id="NF038133">
    <property type="entry name" value="choice_anch_L"/>
    <property type="match status" value="1"/>
</dbReference>
<accession>A0ABS7TWK3</accession>
<proteinExistence type="predicted"/>
<name>A0ABS7TWK3_9BACT</name>
<gene>
    <name evidence="2" type="ORF">K7C98_25660</name>
</gene>
<organism evidence="2 3">
    <name type="scientific">Nannocystis pusilla</name>
    <dbReference type="NCBI Taxonomy" id="889268"/>
    <lineage>
        <taxon>Bacteria</taxon>
        <taxon>Pseudomonadati</taxon>
        <taxon>Myxococcota</taxon>
        <taxon>Polyangia</taxon>
        <taxon>Nannocystales</taxon>
        <taxon>Nannocystaceae</taxon>
        <taxon>Nannocystis</taxon>
    </lineage>
</organism>
<reference evidence="2" key="1">
    <citation type="submission" date="2021-08" db="EMBL/GenBank/DDBJ databases">
        <authorList>
            <person name="Stevens D.C."/>
        </authorList>
    </citation>
    <scope>NUCLEOTIDE SEQUENCE</scope>
    <source>
        <strain evidence="2">DSM 53165</strain>
    </source>
</reference>
<evidence type="ECO:0000256" key="1">
    <source>
        <dbReference type="SAM" id="MobiDB-lite"/>
    </source>
</evidence>
<dbReference type="InterPro" id="IPR049804">
    <property type="entry name" value="Choice_anch_L"/>
</dbReference>
<protein>
    <submittedName>
        <fullName evidence="2">Choice-of-anchor L domain-containing protein</fullName>
    </submittedName>
</protein>
<evidence type="ECO:0000313" key="2">
    <source>
        <dbReference type="EMBL" id="MBZ5712642.1"/>
    </source>
</evidence>